<evidence type="ECO:0000313" key="2">
    <source>
        <dbReference type="Proteomes" id="UP000187406"/>
    </source>
</evidence>
<organism evidence="1 2">
    <name type="scientific">Cephalotus follicularis</name>
    <name type="common">Albany pitcher plant</name>
    <dbReference type="NCBI Taxonomy" id="3775"/>
    <lineage>
        <taxon>Eukaryota</taxon>
        <taxon>Viridiplantae</taxon>
        <taxon>Streptophyta</taxon>
        <taxon>Embryophyta</taxon>
        <taxon>Tracheophyta</taxon>
        <taxon>Spermatophyta</taxon>
        <taxon>Magnoliopsida</taxon>
        <taxon>eudicotyledons</taxon>
        <taxon>Gunneridae</taxon>
        <taxon>Pentapetalae</taxon>
        <taxon>rosids</taxon>
        <taxon>fabids</taxon>
        <taxon>Oxalidales</taxon>
        <taxon>Cephalotaceae</taxon>
        <taxon>Cephalotus</taxon>
    </lineage>
</organism>
<dbReference type="CDD" id="cd00303">
    <property type="entry name" value="retropepsin_like"/>
    <property type="match status" value="1"/>
</dbReference>
<feature type="non-terminal residue" evidence="1">
    <location>
        <position position="1"/>
    </location>
</feature>
<keyword evidence="2" id="KW-1185">Reference proteome</keyword>
<dbReference type="Proteomes" id="UP000187406">
    <property type="component" value="Unassembled WGS sequence"/>
</dbReference>
<dbReference type="InParanoid" id="A0A1Q3DDX4"/>
<gene>
    <name evidence="1" type="ORF">CFOL_v3_34080</name>
</gene>
<dbReference type="PANTHER" id="PTHR35046:SF26">
    <property type="entry name" value="RNA-DIRECTED DNA POLYMERASE"/>
    <property type="match status" value="1"/>
</dbReference>
<accession>A0A1Q3DDX4</accession>
<comment type="caution">
    <text evidence="1">The sequence shown here is derived from an EMBL/GenBank/DDBJ whole genome shotgun (WGS) entry which is preliminary data.</text>
</comment>
<proteinExistence type="predicted"/>
<dbReference type="OrthoDB" id="1750432at2759"/>
<dbReference type="InterPro" id="IPR021109">
    <property type="entry name" value="Peptidase_aspartic_dom_sf"/>
</dbReference>
<dbReference type="PANTHER" id="PTHR35046">
    <property type="entry name" value="ZINC KNUCKLE (CCHC-TYPE) FAMILY PROTEIN"/>
    <property type="match status" value="1"/>
</dbReference>
<name>A0A1Q3DDX4_CEPFO</name>
<evidence type="ECO:0000313" key="1">
    <source>
        <dbReference type="EMBL" id="GAV90674.1"/>
    </source>
</evidence>
<dbReference type="Gene3D" id="2.40.70.10">
    <property type="entry name" value="Acid Proteases"/>
    <property type="match status" value="1"/>
</dbReference>
<sequence>LVIRCALYVKEVGDDDKRENIFHSRCISRERVISLIIDGGSCTNAAATTLVDKLKLPTTAHPSPYKLQWLSNGNQIKVTQQVLLSLSIGKRYKDEVLCDVIPMDAYHILLGRPWQYDRSAKHDGRKNTYTINIDEKIIT</sequence>
<evidence type="ECO:0008006" key="3">
    <source>
        <dbReference type="Google" id="ProtNLM"/>
    </source>
</evidence>
<protein>
    <recommendedName>
        <fullName evidence="3">Asp_protease_2 domain-containing protein</fullName>
    </recommendedName>
</protein>
<dbReference type="EMBL" id="BDDD01006495">
    <property type="protein sequence ID" value="GAV90674.1"/>
    <property type="molecule type" value="Genomic_DNA"/>
</dbReference>
<reference evidence="2" key="1">
    <citation type="submission" date="2016-04" db="EMBL/GenBank/DDBJ databases">
        <title>Cephalotus genome sequencing.</title>
        <authorList>
            <person name="Fukushima K."/>
            <person name="Hasebe M."/>
            <person name="Fang X."/>
        </authorList>
    </citation>
    <scope>NUCLEOTIDE SEQUENCE [LARGE SCALE GENOMIC DNA]</scope>
    <source>
        <strain evidence="2">cv. St1</strain>
    </source>
</reference>
<dbReference type="AlphaFoldDB" id="A0A1Q3DDX4"/>